<accession>A0A975AT39</accession>
<proteinExistence type="predicted"/>
<keyword evidence="3" id="KW-1185">Reference proteome</keyword>
<gene>
    <name evidence="2" type="ORF">I8J32_005945</name>
</gene>
<dbReference type="Proteomes" id="UP000639274">
    <property type="component" value="Chromosome"/>
</dbReference>
<evidence type="ECO:0000313" key="3">
    <source>
        <dbReference type="Proteomes" id="UP000639274"/>
    </source>
</evidence>
<reference evidence="2 3" key="1">
    <citation type="submission" date="2021-03" db="EMBL/GenBank/DDBJ databases">
        <title>Lysobacter sp. nov. isolated from soil of gangwondo yeongwol, south Korea.</title>
        <authorList>
            <person name="Kim K.R."/>
            <person name="Kim K.H."/>
            <person name="Jeon C.O."/>
        </authorList>
    </citation>
    <scope>NUCLEOTIDE SEQUENCE [LARGE SCALE GENOMIC DNA]</scope>
    <source>
        <strain evidence="2 3">R19</strain>
    </source>
</reference>
<evidence type="ECO:0000313" key="2">
    <source>
        <dbReference type="EMBL" id="QSX79402.1"/>
    </source>
</evidence>
<feature type="transmembrane region" description="Helical" evidence="1">
    <location>
        <begin position="69"/>
        <end position="91"/>
    </location>
</feature>
<feature type="transmembrane region" description="Helical" evidence="1">
    <location>
        <begin position="43"/>
        <end position="62"/>
    </location>
</feature>
<keyword evidence="1" id="KW-0472">Membrane</keyword>
<dbReference type="KEGG" id="lsf:I8J32_005945"/>
<evidence type="ECO:0000256" key="1">
    <source>
        <dbReference type="SAM" id="Phobius"/>
    </source>
</evidence>
<dbReference type="EMBL" id="CP071518">
    <property type="protein sequence ID" value="QSX79402.1"/>
    <property type="molecule type" value="Genomic_DNA"/>
</dbReference>
<keyword evidence="1" id="KW-1133">Transmembrane helix</keyword>
<name>A0A975AT39_9GAMM</name>
<feature type="transmembrane region" description="Helical" evidence="1">
    <location>
        <begin position="97"/>
        <end position="122"/>
    </location>
</feature>
<sequence length="130" mass="14298">MRAFCGFLRFFGILLGALLGLLGLVDATGLIPDSEDPGTLVQRLRVDVPLVITGIVLLLPYARLRGGPYMVTFWGLALLSFLLAGLSAWVVYHAGGWHWLAVPATLLLFGIIAGNCFVLWYWRRHSRTAS</sequence>
<dbReference type="RefSeq" id="WP_200616215.1">
    <property type="nucleotide sequence ID" value="NZ_CP071518.1"/>
</dbReference>
<protein>
    <submittedName>
        <fullName evidence="2">Uncharacterized protein</fullName>
    </submittedName>
</protein>
<keyword evidence="1" id="KW-0812">Transmembrane</keyword>
<dbReference type="AlphaFoldDB" id="A0A975AT39"/>
<organism evidence="2 3">
    <name type="scientific">Agrilutibacter solisilvae</name>
    <dbReference type="NCBI Taxonomy" id="2763317"/>
    <lineage>
        <taxon>Bacteria</taxon>
        <taxon>Pseudomonadati</taxon>
        <taxon>Pseudomonadota</taxon>
        <taxon>Gammaproteobacteria</taxon>
        <taxon>Lysobacterales</taxon>
        <taxon>Lysobacteraceae</taxon>
        <taxon>Agrilutibacter</taxon>
    </lineage>
</organism>